<evidence type="ECO:0000313" key="2">
    <source>
        <dbReference type="Proteomes" id="UP001166402"/>
    </source>
</evidence>
<sequence length="50" mass="5657">MIGVFPEARQIIEQNIEKVLNNQATPKQALDDAEKSVNSALDNYNKTLKR</sequence>
<reference evidence="1" key="1">
    <citation type="submission" date="2021-03" db="EMBL/GenBank/DDBJ databases">
        <title>Genomic Encyclopedia of Type Strains, Phase IV (KMG-IV): sequencing the most valuable type-strain genomes for metagenomic binning, comparative biology and taxonomic classification.</title>
        <authorList>
            <person name="Goeker M."/>
        </authorList>
    </citation>
    <scope>NUCLEOTIDE SEQUENCE</scope>
    <source>
        <strain evidence="1">DSM 101588</strain>
    </source>
</reference>
<keyword evidence="2" id="KW-1185">Reference proteome</keyword>
<gene>
    <name evidence="1" type="ORF">J2Z80_003021</name>
</gene>
<accession>A0ABS4NK03</accession>
<name>A0ABS4NK03_9THEO</name>
<dbReference type="EMBL" id="JAGGLT010000058">
    <property type="protein sequence ID" value="MBP2073459.1"/>
    <property type="molecule type" value="Genomic_DNA"/>
</dbReference>
<evidence type="ECO:0000313" key="1">
    <source>
        <dbReference type="EMBL" id="MBP2073459.1"/>
    </source>
</evidence>
<dbReference type="Proteomes" id="UP001166402">
    <property type="component" value="Unassembled WGS sequence"/>
</dbReference>
<proteinExistence type="predicted"/>
<protein>
    <submittedName>
        <fullName evidence="1">ABC-type glycerol-3-phosphate transport system substrate-binding protein</fullName>
    </submittedName>
</protein>
<dbReference type="Gene3D" id="3.40.190.10">
    <property type="entry name" value="Periplasmic binding protein-like II"/>
    <property type="match status" value="1"/>
</dbReference>
<organism evidence="1 2">
    <name type="scientific">Thermoanaerobacterium butyriciformans</name>
    <dbReference type="NCBI Taxonomy" id="1702242"/>
    <lineage>
        <taxon>Bacteria</taxon>
        <taxon>Bacillati</taxon>
        <taxon>Bacillota</taxon>
        <taxon>Clostridia</taxon>
        <taxon>Thermoanaerobacterales</taxon>
        <taxon>Thermoanaerobacteraceae</taxon>
        <taxon>Thermoanaerobacterium</taxon>
    </lineage>
</organism>
<comment type="caution">
    <text evidence="1">The sequence shown here is derived from an EMBL/GenBank/DDBJ whole genome shotgun (WGS) entry which is preliminary data.</text>
</comment>